<comment type="caution">
    <text evidence="3">The sequence shown here is derived from an EMBL/GenBank/DDBJ whole genome shotgun (WGS) entry which is preliminary data.</text>
</comment>
<feature type="transmembrane region" description="Helical" evidence="1">
    <location>
        <begin position="169"/>
        <end position="187"/>
    </location>
</feature>
<dbReference type="Pfam" id="PF04389">
    <property type="entry name" value="Peptidase_M28"/>
    <property type="match status" value="1"/>
</dbReference>
<keyword evidence="1" id="KW-0472">Membrane</keyword>
<evidence type="ECO:0000313" key="3">
    <source>
        <dbReference type="EMBL" id="KKN11326.1"/>
    </source>
</evidence>
<organism evidence="3">
    <name type="scientific">marine sediment metagenome</name>
    <dbReference type="NCBI Taxonomy" id="412755"/>
    <lineage>
        <taxon>unclassified sequences</taxon>
        <taxon>metagenomes</taxon>
        <taxon>ecological metagenomes</taxon>
    </lineage>
</organism>
<proteinExistence type="predicted"/>
<dbReference type="EMBL" id="LAZR01004146">
    <property type="protein sequence ID" value="KKN11326.1"/>
    <property type="molecule type" value="Genomic_DNA"/>
</dbReference>
<feature type="transmembrane region" description="Helical" evidence="1">
    <location>
        <begin position="57"/>
        <end position="75"/>
    </location>
</feature>
<dbReference type="InterPro" id="IPR007484">
    <property type="entry name" value="Peptidase_M28"/>
</dbReference>
<feature type="domain" description="Peptidase M28" evidence="2">
    <location>
        <begin position="222"/>
        <end position="382"/>
    </location>
</feature>
<reference evidence="3" key="1">
    <citation type="journal article" date="2015" name="Nature">
        <title>Complex archaea that bridge the gap between prokaryotes and eukaryotes.</title>
        <authorList>
            <person name="Spang A."/>
            <person name="Saw J.H."/>
            <person name="Jorgensen S.L."/>
            <person name="Zaremba-Niedzwiedzka K."/>
            <person name="Martijn J."/>
            <person name="Lind A.E."/>
            <person name="van Eijk R."/>
            <person name="Schleper C."/>
            <person name="Guy L."/>
            <person name="Ettema T.J."/>
        </authorList>
    </citation>
    <scope>NUCLEOTIDE SEQUENCE</scope>
</reference>
<dbReference type="SUPFAM" id="SSF53187">
    <property type="entry name" value="Zn-dependent exopeptidases"/>
    <property type="match status" value="1"/>
</dbReference>
<accession>A0A0F9QDP9</accession>
<name>A0A0F9QDP9_9ZZZZ</name>
<keyword evidence="1" id="KW-0812">Transmembrane</keyword>
<evidence type="ECO:0000256" key="1">
    <source>
        <dbReference type="SAM" id="Phobius"/>
    </source>
</evidence>
<feature type="transmembrane region" description="Helical" evidence="1">
    <location>
        <begin position="193"/>
        <end position="215"/>
    </location>
</feature>
<feature type="transmembrane region" description="Helical" evidence="1">
    <location>
        <begin position="81"/>
        <end position="100"/>
    </location>
</feature>
<gene>
    <name evidence="3" type="ORF">LCGC14_1027620</name>
</gene>
<protein>
    <recommendedName>
        <fullName evidence="2">Peptidase M28 domain-containing protein</fullName>
    </recommendedName>
</protein>
<dbReference type="Gene3D" id="3.40.630.10">
    <property type="entry name" value="Zn peptidases"/>
    <property type="match status" value="1"/>
</dbReference>
<keyword evidence="1" id="KW-1133">Transmembrane helix</keyword>
<dbReference type="AlphaFoldDB" id="A0A0F9QDP9"/>
<evidence type="ECO:0000259" key="2">
    <source>
        <dbReference type="Pfam" id="PF04389"/>
    </source>
</evidence>
<sequence length="391" mass="45257">MIDEERLRQSLKTFSFPRLSGTEYEKKSFNIVEQKMENFHITPRSQEFVFSSFYSRVYPKISLFLLFGIILTLYLNFNDSFTATSLTTIICLLVILIALTRSPEKIKFGKKFHSQNLYGKIPSKANQETSQDDIIEDFSDERNKIFLFSHLDSKGQLISIKYRVFSYKIWAISFMISLMINIVNSSIIHNINIIFNIFSLLILSINFITTGVILINSTNNKSNGAIDNASGISCLMELLNYYLKPENKLKNHDLYFVFTGAEETGTMGIRNFYENIKNCDRKKTFIINFDAIAEKVNLWDSGLLDNKNFKSSSYLLENREIFLHEKAKRFYIGTYSDGIFLLNHKFQGIGNGDESSYKYVHSLNDNVDKIDVSVLKKLCQLYIMLINDLDK</sequence>